<dbReference type="AlphaFoldDB" id="A0AA88DAF8"/>
<gene>
    <name evidence="1" type="ORF">TIFTF001_021132</name>
</gene>
<accession>A0AA88DAF8</accession>
<evidence type="ECO:0000313" key="1">
    <source>
        <dbReference type="EMBL" id="GMN51983.1"/>
    </source>
</evidence>
<sequence>MTFFCNNTILEPTSSSSLQQPRAPFFLATARNHRGSPSCYPPFPVVALMLIISVNLNLFISSSSKSPFLPHHLCHSQSFFLFTDKPVLYPKMLCQLLL</sequence>
<name>A0AA88DAF8_FICCA</name>
<reference evidence="1" key="1">
    <citation type="submission" date="2023-07" db="EMBL/GenBank/DDBJ databases">
        <title>draft genome sequence of fig (Ficus carica).</title>
        <authorList>
            <person name="Takahashi T."/>
            <person name="Nishimura K."/>
        </authorList>
    </citation>
    <scope>NUCLEOTIDE SEQUENCE</scope>
</reference>
<organism evidence="1 2">
    <name type="scientific">Ficus carica</name>
    <name type="common">Common fig</name>
    <dbReference type="NCBI Taxonomy" id="3494"/>
    <lineage>
        <taxon>Eukaryota</taxon>
        <taxon>Viridiplantae</taxon>
        <taxon>Streptophyta</taxon>
        <taxon>Embryophyta</taxon>
        <taxon>Tracheophyta</taxon>
        <taxon>Spermatophyta</taxon>
        <taxon>Magnoliopsida</taxon>
        <taxon>eudicotyledons</taxon>
        <taxon>Gunneridae</taxon>
        <taxon>Pentapetalae</taxon>
        <taxon>rosids</taxon>
        <taxon>fabids</taxon>
        <taxon>Rosales</taxon>
        <taxon>Moraceae</taxon>
        <taxon>Ficeae</taxon>
        <taxon>Ficus</taxon>
    </lineage>
</organism>
<keyword evidence="2" id="KW-1185">Reference proteome</keyword>
<proteinExistence type="predicted"/>
<comment type="caution">
    <text evidence="1">The sequence shown here is derived from an EMBL/GenBank/DDBJ whole genome shotgun (WGS) entry which is preliminary data.</text>
</comment>
<dbReference type="Proteomes" id="UP001187192">
    <property type="component" value="Unassembled WGS sequence"/>
</dbReference>
<dbReference type="EMBL" id="BTGU01000040">
    <property type="protein sequence ID" value="GMN51983.1"/>
    <property type="molecule type" value="Genomic_DNA"/>
</dbReference>
<protein>
    <submittedName>
        <fullName evidence="1">Uncharacterized protein</fullName>
    </submittedName>
</protein>
<evidence type="ECO:0000313" key="2">
    <source>
        <dbReference type="Proteomes" id="UP001187192"/>
    </source>
</evidence>